<name>A0A0V0IQK1_SOLCH</name>
<organism evidence="1">
    <name type="scientific">Solanum chacoense</name>
    <name type="common">Chaco potato</name>
    <dbReference type="NCBI Taxonomy" id="4108"/>
    <lineage>
        <taxon>Eukaryota</taxon>
        <taxon>Viridiplantae</taxon>
        <taxon>Streptophyta</taxon>
        <taxon>Embryophyta</taxon>
        <taxon>Tracheophyta</taxon>
        <taxon>Spermatophyta</taxon>
        <taxon>Magnoliopsida</taxon>
        <taxon>eudicotyledons</taxon>
        <taxon>Gunneridae</taxon>
        <taxon>Pentapetalae</taxon>
        <taxon>asterids</taxon>
        <taxon>lamiids</taxon>
        <taxon>Solanales</taxon>
        <taxon>Solanaceae</taxon>
        <taxon>Solanoideae</taxon>
        <taxon>Solaneae</taxon>
        <taxon>Solanum</taxon>
    </lineage>
</organism>
<reference evidence="1" key="1">
    <citation type="submission" date="2015-12" db="EMBL/GenBank/DDBJ databases">
        <title>Gene expression during late stages of embryo sac development: a critical building block for successful pollen-pistil interactions.</title>
        <authorList>
            <person name="Liu Y."/>
            <person name="Joly V."/>
            <person name="Sabar M."/>
            <person name="Matton D.P."/>
        </authorList>
    </citation>
    <scope>NUCLEOTIDE SEQUENCE</scope>
</reference>
<evidence type="ECO:0000313" key="1">
    <source>
        <dbReference type="EMBL" id="JAP34792.1"/>
    </source>
</evidence>
<protein>
    <submittedName>
        <fullName evidence="1">Putative ovule protein</fullName>
    </submittedName>
</protein>
<proteinExistence type="predicted"/>
<dbReference type="AlphaFoldDB" id="A0A0V0IQK1"/>
<sequence length="64" mass="7316">MTRVGKQNTILNVDILDSNLLMVLILYLEKKGEGKQSVTIQEKLQITDTKLIPTYDRNLQNSKP</sequence>
<dbReference type="EMBL" id="GEDG01003614">
    <property type="protein sequence ID" value="JAP34792.1"/>
    <property type="molecule type" value="Transcribed_RNA"/>
</dbReference>
<accession>A0A0V0IQK1</accession>